<dbReference type="Gene3D" id="1.25.40.1010">
    <property type="match status" value="1"/>
</dbReference>
<evidence type="ECO:0000313" key="5">
    <source>
        <dbReference type="EMBL" id="KAJ2925092.1"/>
    </source>
</evidence>
<dbReference type="PANTHER" id="PTHR22767">
    <property type="entry name" value="N-TERMINAL ACETYLTRANSFERASE-RELATED"/>
    <property type="match status" value="1"/>
</dbReference>
<dbReference type="PANTHER" id="PTHR22767:SF2">
    <property type="entry name" value="N(ALPHA)-ACETYLTRANSFERASE 15_16, ISOFORM A"/>
    <property type="match status" value="1"/>
</dbReference>
<evidence type="ECO:0000256" key="2">
    <source>
        <dbReference type="ARBA" id="ARBA00022803"/>
    </source>
</evidence>
<evidence type="ECO:0000256" key="1">
    <source>
        <dbReference type="ARBA" id="ARBA00022737"/>
    </source>
</evidence>
<keyword evidence="2 3" id="KW-0802">TPR repeat</keyword>
<feature type="non-terminal residue" evidence="5">
    <location>
        <position position="1"/>
    </location>
</feature>
<reference evidence="5" key="1">
    <citation type="submission" date="2022-06" db="EMBL/GenBank/DDBJ databases">
        <title>Genome Sequence of Candolleomyces eurysporus.</title>
        <authorList>
            <person name="Buettner E."/>
        </authorList>
    </citation>
    <scope>NUCLEOTIDE SEQUENCE</scope>
    <source>
        <strain evidence="5">VTCC 930004</strain>
    </source>
</reference>
<feature type="region of interest" description="Disordered" evidence="4">
    <location>
        <begin position="847"/>
        <end position="871"/>
    </location>
</feature>
<accession>A0A9W8IYH3</accession>
<dbReference type="PROSITE" id="PS50005">
    <property type="entry name" value="TPR"/>
    <property type="match status" value="2"/>
</dbReference>
<dbReference type="Pfam" id="PF12569">
    <property type="entry name" value="NatA_aux_su"/>
    <property type="match status" value="1"/>
</dbReference>
<feature type="region of interest" description="Disordered" evidence="4">
    <location>
        <begin position="601"/>
        <end position="636"/>
    </location>
</feature>
<dbReference type="OrthoDB" id="10263032at2759"/>
<dbReference type="EMBL" id="JANBPK010001195">
    <property type="protein sequence ID" value="KAJ2925092.1"/>
    <property type="molecule type" value="Genomic_DNA"/>
</dbReference>
<organism evidence="5 6">
    <name type="scientific">Candolleomyces eurysporus</name>
    <dbReference type="NCBI Taxonomy" id="2828524"/>
    <lineage>
        <taxon>Eukaryota</taxon>
        <taxon>Fungi</taxon>
        <taxon>Dikarya</taxon>
        <taxon>Basidiomycota</taxon>
        <taxon>Agaricomycotina</taxon>
        <taxon>Agaricomycetes</taxon>
        <taxon>Agaricomycetidae</taxon>
        <taxon>Agaricales</taxon>
        <taxon>Agaricineae</taxon>
        <taxon>Psathyrellaceae</taxon>
        <taxon>Candolleomyces</taxon>
    </lineage>
</organism>
<feature type="repeat" description="TPR" evidence="3">
    <location>
        <begin position="376"/>
        <end position="409"/>
    </location>
</feature>
<protein>
    <recommendedName>
        <fullName evidence="7">N-terminal acetyltransferase A, auxiliary subunit</fullName>
    </recommendedName>
</protein>
<evidence type="ECO:0000256" key="3">
    <source>
        <dbReference type="PROSITE-ProRule" id="PRU00339"/>
    </source>
</evidence>
<dbReference type="PIRSF" id="PIRSF000422">
    <property type="entry name" value="N-terminal-AcTrfase-A_aux_su"/>
    <property type="match status" value="1"/>
</dbReference>
<sequence length="871" mass="96700">MSKALASKKALPSKEAGLFRELLNFYETRQLKKGLKTADQILKKFPEHGETICMKGLVLVHMGRREEGIDLVKKGVRLDLTSHIVWHVFGLIQKGEKNYEEALKSYGQALRFDKENLNILRDSANLQTHLRLFDSLVETRYTLLRLRPNLRQHWVALSVAHYLNGNLKEAKQVLENYETTLKNVPAHNVEHSETLLFYIRLLEELGDYSEGLSLLNTNSKSRAIVDQTAISETRARLLSKLQSPEAEEAWHTLLERNPDCYGYYQGYFESKGINISEPSPEALQLVSALTTEFPRAAAPKRLGLTLSTGDEFKAQVEPYIVSALVKGIPSLFSDLKSLYTDTAKRDVIEEIAERLKAKYAEETASPKGSEEPTTYLWTLYLLAQHHSSLGRHKKALEVLEEALEHTPTLPDLLTFKGRVLKRAGDYLGAAKAINEARLLDGQDRFLNTKTGKYLLRAGMVQEASEVFGLFTKKDAESPGADLQDMQSMLYLLEEANAHEKTGKPNLAAKKYIAVKKIFDEVEEDQYDFHGYNLRKFTINAYLDLVKWEDQLRSQPTYVTAALSASRIFVAAHDNPDSVKSLSASRAEKKAAKKKAAKKAAAAKAIEDMKKPTQQQGSNEDKGLEPPPPKDEDPDGLKLLASADILDQAAKLLQPLATHAADNIETWLGTYDVAIRRGKLLQAVGALDRAKKLDAEHPEVHVRVVDLKLRASKLPKDKAPSEPIKSIFEEALSKLCPPGEVSLETFNSQFLQKHSAEPEAVLAAAKVLSKLEAPLGEVENVVFGLVGAESKLSIKNALAAVQFLREIKSARLDEFQAACDARFELSTAFKPEAELAAIRETVIVKNPVGADAPDSTPTAQAQVPDCAPRANS</sequence>
<comment type="caution">
    <text evidence="5">The sequence shown here is derived from an EMBL/GenBank/DDBJ whole genome shotgun (WGS) entry which is preliminary data.</text>
</comment>
<dbReference type="InterPro" id="IPR019734">
    <property type="entry name" value="TPR_rpt"/>
</dbReference>
<proteinExistence type="predicted"/>
<evidence type="ECO:0000313" key="6">
    <source>
        <dbReference type="Proteomes" id="UP001140091"/>
    </source>
</evidence>
<dbReference type="Proteomes" id="UP001140091">
    <property type="component" value="Unassembled WGS sequence"/>
</dbReference>
<dbReference type="SMART" id="SM00028">
    <property type="entry name" value="TPR"/>
    <property type="match status" value="5"/>
</dbReference>
<dbReference type="FunFam" id="1.25.40.1040:FF:000003">
    <property type="entry name" value="N-terminal acetyltransferase A, auxiliary subunit"/>
    <property type="match status" value="1"/>
</dbReference>
<dbReference type="SUPFAM" id="SSF48452">
    <property type="entry name" value="TPR-like"/>
    <property type="match status" value="1"/>
</dbReference>
<dbReference type="Pfam" id="PF13181">
    <property type="entry name" value="TPR_8"/>
    <property type="match status" value="1"/>
</dbReference>
<evidence type="ECO:0000256" key="4">
    <source>
        <dbReference type="SAM" id="MobiDB-lite"/>
    </source>
</evidence>
<feature type="repeat" description="TPR" evidence="3">
    <location>
        <begin position="83"/>
        <end position="116"/>
    </location>
</feature>
<dbReference type="Gene3D" id="1.25.40.1040">
    <property type="match status" value="1"/>
</dbReference>
<keyword evidence="1" id="KW-0677">Repeat</keyword>
<evidence type="ECO:0008006" key="7">
    <source>
        <dbReference type="Google" id="ProtNLM"/>
    </source>
</evidence>
<gene>
    <name evidence="5" type="ORF">H1R20_g11994</name>
</gene>
<dbReference type="AlphaFoldDB" id="A0A9W8IYH3"/>
<dbReference type="InterPro" id="IPR011990">
    <property type="entry name" value="TPR-like_helical_dom_sf"/>
</dbReference>
<dbReference type="InterPro" id="IPR021183">
    <property type="entry name" value="NatA_aux_su"/>
</dbReference>
<dbReference type="GO" id="GO:0031415">
    <property type="term" value="C:NatA complex"/>
    <property type="evidence" value="ECO:0007669"/>
    <property type="project" value="TreeGrafter"/>
</dbReference>
<name>A0A9W8IYH3_9AGAR</name>
<keyword evidence="6" id="KW-1185">Reference proteome</keyword>
<feature type="compositionally biased region" description="Basic and acidic residues" evidence="4">
    <location>
        <begin position="618"/>
        <end position="630"/>
    </location>
</feature>